<dbReference type="AlphaFoldDB" id="A0A1D9P0D3"/>
<evidence type="ECO:0000313" key="3">
    <source>
        <dbReference type="Proteomes" id="UP000179284"/>
    </source>
</evidence>
<dbReference type="GO" id="GO:0016747">
    <property type="term" value="F:acyltransferase activity, transferring groups other than amino-acyl groups"/>
    <property type="evidence" value="ECO:0007669"/>
    <property type="project" value="InterPro"/>
</dbReference>
<sequence>MRPEIKFRNYTDDDYEALCDFLIALNDKEDSHINWNWARLEWMMEHPEFDKSLKKSIGLWTEDGRIVGAAIYDMYFGEGFCGALPEYKELYKDVVEYACKELKDDSGFGLAICEENTDEVEMVKKQGFYIFDQDETIMERSLDDPFEAKIPDGLKFFCPDPVEDVYDLEWLFWQGFDHGQDRAEFEREEEIIPRVRKHFNKDLGVAAVNEKGEMVACCLLWYMQGTDYAYVEPVCTIPEYRGKGVAKALIYEAFGRAKKLGAKRAYVISDMEFYEKLGFKKKHHYLFFRKLP</sequence>
<dbReference type="PROSITE" id="PS51186">
    <property type="entry name" value="GNAT"/>
    <property type="match status" value="1"/>
</dbReference>
<dbReference type="OrthoDB" id="62792at2"/>
<proteinExistence type="predicted"/>
<organism evidence="2 3">
    <name type="scientific">Butyrivibrio hungatei</name>
    <dbReference type="NCBI Taxonomy" id="185008"/>
    <lineage>
        <taxon>Bacteria</taxon>
        <taxon>Bacillati</taxon>
        <taxon>Bacillota</taxon>
        <taxon>Clostridia</taxon>
        <taxon>Lachnospirales</taxon>
        <taxon>Lachnospiraceae</taxon>
        <taxon>Butyrivibrio</taxon>
    </lineage>
</organism>
<dbReference type="RefSeq" id="WP_071175694.1">
    <property type="nucleotide sequence ID" value="NZ_CP017831.1"/>
</dbReference>
<dbReference type="SUPFAM" id="SSF55729">
    <property type="entry name" value="Acyl-CoA N-acyltransferases (Nat)"/>
    <property type="match status" value="2"/>
</dbReference>
<dbReference type="KEGG" id="bhu:bhn_I0938"/>
<dbReference type="Gene3D" id="3.40.630.30">
    <property type="match status" value="1"/>
</dbReference>
<dbReference type="InterPro" id="IPR000182">
    <property type="entry name" value="GNAT_dom"/>
</dbReference>
<keyword evidence="3" id="KW-1185">Reference proteome</keyword>
<reference evidence="3" key="1">
    <citation type="submission" date="2016-10" db="EMBL/GenBank/DDBJ databases">
        <title>The complete genome sequence of the rumen bacterium Butyrivibrio hungatei MB2003.</title>
        <authorList>
            <person name="Palevich N."/>
            <person name="Kelly W.J."/>
            <person name="Leahy S.C."/>
            <person name="Altermann E."/>
            <person name="Rakonjac J."/>
            <person name="Attwood G.T."/>
        </authorList>
    </citation>
    <scope>NUCLEOTIDE SEQUENCE [LARGE SCALE GENOMIC DNA]</scope>
    <source>
        <strain evidence="3">MB2003</strain>
    </source>
</reference>
<dbReference type="CDD" id="cd04301">
    <property type="entry name" value="NAT_SF"/>
    <property type="match status" value="1"/>
</dbReference>
<dbReference type="EMBL" id="CP017831">
    <property type="protein sequence ID" value="AOZ95972.1"/>
    <property type="molecule type" value="Genomic_DNA"/>
</dbReference>
<evidence type="ECO:0000313" key="2">
    <source>
        <dbReference type="EMBL" id="AOZ95972.1"/>
    </source>
</evidence>
<gene>
    <name evidence="2" type="ORF">bhn_I0938</name>
</gene>
<protein>
    <submittedName>
        <fullName evidence="2">GNAT family acetyltransferase</fullName>
    </submittedName>
</protein>
<dbReference type="InterPro" id="IPR016181">
    <property type="entry name" value="Acyl_CoA_acyltransferase"/>
</dbReference>
<dbReference type="Pfam" id="PF00583">
    <property type="entry name" value="Acetyltransf_1"/>
    <property type="match status" value="1"/>
</dbReference>
<accession>A0A1D9P0D3</accession>
<evidence type="ECO:0000259" key="1">
    <source>
        <dbReference type="PROSITE" id="PS51186"/>
    </source>
</evidence>
<name>A0A1D9P0D3_9FIRM</name>
<feature type="domain" description="N-acetyltransferase" evidence="1">
    <location>
        <begin position="154"/>
        <end position="292"/>
    </location>
</feature>
<dbReference type="Proteomes" id="UP000179284">
    <property type="component" value="Chromosome I"/>
</dbReference>